<feature type="compositionally biased region" description="Low complexity" evidence="4">
    <location>
        <begin position="1"/>
        <end position="28"/>
    </location>
</feature>
<dbReference type="PANTHER" id="PTHR31001">
    <property type="entry name" value="UNCHARACTERIZED TRANSCRIPTIONAL REGULATORY PROTEIN"/>
    <property type="match status" value="1"/>
</dbReference>
<keyword evidence="2" id="KW-0539">Nucleus</keyword>
<reference evidence="5" key="1">
    <citation type="submission" date="2015-06" db="EMBL/GenBank/DDBJ databases">
        <title>Genetic Architecture Underlying Mating-Type Determination in the Yeast Leucosporidium scottii and the Evolution of Mating Systems in Basidiomycetes.</title>
        <authorList>
            <person name="Maia T.M."/>
            <person name="Lopes S."/>
            <person name="Almeida J.M.G.C.F."/>
            <person name="Rosa L.H."/>
            <person name="Sampaio J.P."/>
            <person name="Goncalves P."/>
            <person name="Coelho M.A."/>
        </authorList>
    </citation>
    <scope>NUCLEOTIDE SEQUENCE</scope>
</reference>
<evidence type="ECO:0000313" key="5">
    <source>
        <dbReference type="EMBL" id="CRX79240.1"/>
    </source>
</evidence>
<evidence type="ECO:0008006" key="6">
    <source>
        <dbReference type="Google" id="ProtNLM"/>
    </source>
</evidence>
<dbReference type="CDD" id="cd00067">
    <property type="entry name" value="GAL4"/>
    <property type="match status" value="1"/>
</dbReference>
<evidence type="ECO:0000256" key="3">
    <source>
        <dbReference type="SAM" id="Coils"/>
    </source>
</evidence>
<dbReference type="PANTHER" id="PTHR31001:SF76">
    <property type="entry name" value="ZN(2)-C6 FUNGAL-TYPE DOMAIN-CONTAINING PROTEIN"/>
    <property type="match status" value="1"/>
</dbReference>
<protein>
    <recommendedName>
        <fullName evidence="6">Zn(2)-C6 fungal-type domain-containing protein</fullName>
    </recommendedName>
</protein>
<sequence length="651" mass="72068">MPSSSAPTASGSQQASASTSSALSTHGSIPAPVAASTGKAPRISQRAPSSCTFCYRRKIKCTKVPCIQRGIADTCEVEPVVVRGSLVVPPPAPKRTLNADELQLENTALQRKLRQQERLIASLQRDLLPKSDESPGVPPTPLASGSLPLEPAVLERENAIVGADLELLGMANVPLSPSQLASSLARRPPPPSWQPPWMATNPLYLPQFLAAVPTIEQSTYLVEAHINILSYVHAVIHGPTFRIEHKRWIEALKKGEEGEVKWDWLALYFAIIASALYTVDDRYALSIGFTTEQIASLPRTWFDLAVDALQRCDYLSAPTITSLQAICVFPMIGYTFGMTLVYTETSMLAHPMARTCLPSNINDEQLSDTRRIKPLPLSTPTLVSHLLSMSLAAEICKSFADQFHSVAATGDIDKQYAIVVEHDRRLLKVLDFCPALQPSDQPYPTEADPTRPFDYLPWSRHLWATMMPPARIRWYRHFLGRSFSDPRFSDARQICLEAARMLIKERQRRVPAMFKKSWHVSAHTVLSGMVLATEYVHGSANFDIRRPLRAEILEVVDILRRDVLDSGGGLNTILPRGIQLITHLIGEDVESPSLVALEGISTELPAETLWPALDVEFRFDDWLSGSSTGGGEMWNVDGSFNWEWSGALSFM</sequence>
<accession>A0A0H5FU10</accession>
<dbReference type="GO" id="GO:0008270">
    <property type="term" value="F:zinc ion binding"/>
    <property type="evidence" value="ECO:0007669"/>
    <property type="project" value="InterPro"/>
</dbReference>
<proteinExistence type="predicted"/>
<dbReference type="EMBL" id="LN868512">
    <property type="protein sequence ID" value="CRX79240.1"/>
    <property type="molecule type" value="Genomic_DNA"/>
</dbReference>
<evidence type="ECO:0000256" key="1">
    <source>
        <dbReference type="ARBA" id="ARBA00004123"/>
    </source>
</evidence>
<keyword evidence="3" id="KW-0175">Coiled coil</keyword>
<feature type="coiled-coil region" evidence="3">
    <location>
        <begin position="99"/>
        <end position="126"/>
    </location>
</feature>
<dbReference type="AlphaFoldDB" id="A0A0H5FU10"/>
<feature type="region of interest" description="Disordered" evidence="4">
    <location>
        <begin position="1"/>
        <end position="45"/>
    </location>
</feature>
<evidence type="ECO:0000256" key="2">
    <source>
        <dbReference type="ARBA" id="ARBA00023242"/>
    </source>
</evidence>
<dbReference type="GO" id="GO:0000981">
    <property type="term" value="F:DNA-binding transcription factor activity, RNA polymerase II-specific"/>
    <property type="evidence" value="ECO:0007669"/>
    <property type="project" value="InterPro"/>
</dbReference>
<dbReference type="GO" id="GO:0005634">
    <property type="term" value="C:nucleus"/>
    <property type="evidence" value="ECO:0007669"/>
    <property type="project" value="UniProtKB-SubCell"/>
</dbReference>
<dbReference type="InterPro" id="IPR001138">
    <property type="entry name" value="Zn2Cys6_DnaBD"/>
</dbReference>
<evidence type="ECO:0000256" key="4">
    <source>
        <dbReference type="SAM" id="MobiDB-lite"/>
    </source>
</evidence>
<dbReference type="CDD" id="cd12148">
    <property type="entry name" value="fungal_TF_MHR"/>
    <property type="match status" value="1"/>
</dbReference>
<name>A0A0H5FU10_9BASI</name>
<comment type="subcellular location">
    <subcellularLocation>
        <location evidence="1">Nucleus</location>
    </subcellularLocation>
</comment>
<organism evidence="5">
    <name type="scientific">Leucosporidium scottii</name>
    <dbReference type="NCBI Taxonomy" id="5278"/>
    <lineage>
        <taxon>Eukaryota</taxon>
        <taxon>Fungi</taxon>
        <taxon>Dikarya</taxon>
        <taxon>Basidiomycota</taxon>
        <taxon>Pucciniomycotina</taxon>
        <taxon>Microbotryomycetes</taxon>
        <taxon>Leucosporidiales</taxon>
        <taxon>Leucosporidium</taxon>
    </lineage>
</organism>
<dbReference type="InterPro" id="IPR050613">
    <property type="entry name" value="Sec_Metabolite_Reg"/>
</dbReference>